<dbReference type="EMBL" id="CP060783">
    <property type="protein sequence ID" value="QNP48824.1"/>
    <property type="molecule type" value="Genomic_DNA"/>
</dbReference>
<dbReference type="CDD" id="cd03416">
    <property type="entry name" value="CbiX_SirB_N"/>
    <property type="match status" value="1"/>
</dbReference>
<evidence type="ECO:0000313" key="3">
    <source>
        <dbReference type="EMBL" id="QNP48824.1"/>
    </source>
</evidence>
<proteinExistence type="predicted"/>
<keyword evidence="2" id="KW-0456">Lyase</keyword>
<evidence type="ECO:0000313" key="4">
    <source>
        <dbReference type="Proteomes" id="UP000516028"/>
    </source>
</evidence>
<dbReference type="Pfam" id="PF01903">
    <property type="entry name" value="CbiX"/>
    <property type="match status" value="1"/>
</dbReference>
<gene>
    <name evidence="3" type="ORF">H9K75_00965</name>
</gene>
<accession>A0A7H0GKK8</accession>
<dbReference type="SUPFAM" id="SSF53800">
    <property type="entry name" value="Chelatase"/>
    <property type="match status" value="1"/>
</dbReference>
<reference evidence="3 4" key="1">
    <citation type="submission" date="2020-08" db="EMBL/GenBank/DDBJ databases">
        <title>Genome sequence of Diaphorobacter aerolatus KACC 16536T.</title>
        <authorList>
            <person name="Hyun D.-W."/>
            <person name="Bae J.-W."/>
        </authorList>
    </citation>
    <scope>NUCLEOTIDE SEQUENCE [LARGE SCALE GENOMIC DNA]</scope>
    <source>
        <strain evidence="3 4">KACC 16536</strain>
    </source>
</reference>
<dbReference type="AlphaFoldDB" id="A0A7H0GKK8"/>
<dbReference type="GO" id="GO:0016829">
    <property type="term" value="F:lyase activity"/>
    <property type="evidence" value="ECO:0007669"/>
    <property type="project" value="UniProtKB-KW"/>
</dbReference>
<dbReference type="PANTHER" id="PTHR33542">
    <property type="entry name" value="SIROHYDROCHLORIN FERROCHELATASE, CHLOROPLASTIC"/>
    <property type="match status" value="1"/>
</dbReference>
<keyword evidence="4" id="KW-1185">Reference proteome</keyword>
<dbReference type="Gene3D" id="3.40.50.1400">
    <property type="match status" value="1"/>
</dbReference>
<name>A0A7H0GKK8_9BURK</name>
<dbReference type="GO" id="GO:0046872">
    <property type="term" value="F:metal ion binding"/>
    <property type="evidence" value="ECO:0007669"/>
    <property type="project" value="UniProtKB-KW"/>
</dbReference>
<evidence type="ECO:0000256" key="1">
    <source>
        <dbReference type="ARBA" id="ARBA00022723"/>
    </source>
</evidence>
<dbReference type="RefSeq" id="WP_187724417.1">
    <property type="nucleotide sequence ID" value="NZ_CP060783.1"/>
</dbReference>
<sequence length="124" mass="13664">MPDSGVILFAHGSRDPQWRLPIEAVARLIETQRGDVAVACAYLELNEPDLSTVVQDWAARGIHKISVMPMFLGAGRHAREDLPRMVHDLQLRYPVLELRLQTPIGEDARVTALMALIAADSAIG</sequence>
<dbReference type="Proteomes" id="UP000516028">
    <property type="component" value="Chromosome"/>
</dbReference>
<organism evidence="3 4">
    <name type="scientific">Diaphorobacter aerolatus</name>
    <dbReference type="NCBI Taxonomy" id="1288495"/>
    <lineage>
        <taxon>Bacteria</taxon>
        <taxon>Pseudomonadati</taxon>
        <taxon>Pseudomonadota</taxon>
        <taxon>Betaproteobacteria</taxon>
        <taxon>Burkholderiales</taxon>
        <taxon>Comamonadaceae</taxon>
        <taxon>Diaphorobacter</taxon>
    </lineage>
</organism>
<dbReference type="InterPro" id="IPR050963">
    <property type="entry name" value="Sirohydro_Cobaltochel/CbiX"/>
</dbReference>
<keyword evidence="1" id="KW-0479">Metal-binding</keyword>
<evidence type="ECO:0000256" key="2">
    <source>
        <dbReference type="ARBA" id="ARBA00023239"/>
    </source>
</evidence>
<dbReference type="PANTHER" id="PTHR33542:SF3">
    <property type="entry name" value="SIROHYDROCHLORIN FERROCHELATASE, CHLOROPLASTIC"/>
    <property type="match status" value="1"/>
</dbReference>
<dbReference type="KEGG" id="daer:H9K75_00965"/>
<protein>
    <submittedName>
        <fullName evidence="3">CbiX/SirB N-terminal domain-containing protein</fullName>
    </submittedName>
</protein>
<dbReference type="InterPro" id="IPR002762">
    <property type="entry name" value="CbiX-like"/>
</dbReference>